<organism evidence="4 5">
    <name type="scientific">Candidatus Iainarchaeum sp</name>
    <dbReference type="NCBI Taxonomy" id="3101447"/>
    <lineage>
        <taxon>Archaea</taxon>
        <taxon>Candidatus Iainarchaeota</taxon>
        <taxon>Candidatus Iainarchaeia</taxon>
        <taxon>Candidatus Iainarchaeales</taxon>
        <taxon>Candidatus Iainarchaeaceae</taxon>
        <taxon>Candidatus Iainarchaeum</taxon>
    </lineage>
</organism>
<proteinExistence type="predicted"/>
<dbReference type="Gene3D" id="1.10.287.370">
    <property type="match status" value="1"/>
</dbReference>
<gene>
    <name evidence="4" type="primary">pfdA</name>
    <name evidence="4" type="ORF">HY544_03000</name>
</gene>
<feature type="coiled-coil region" evidence="3">
    <location>
        <begin position="94"/>
        <end position="121"/>
    </location>
</feature>
<sequence>MEDKTVRLNGQQIAQLVQQERDKLGETNRRIASFQNFRTEMYGARDALAELGKNGKGEKMLVNLGAGIFVHAIIDDTEKGIASLTGNVFRETDRKELEKMLEQRIAEIDKATEKAAQEQQHTLARLTQLEQVLSAGMQYMQRQQK</sequence>
<reference evidence="4" key="1">
    <citation type="submission" date="2020-07" db="EMBL/GenBank/DDBJ databases">
        <title>Huge and variable diversity of episymbiotic CPR bacteria and DPANN archaea in groundwater ecosystems.</title>
        <authorList>
            <person name="He C.Y."/>
            <person name="Keren R."/>
            <person name="Whittaker M."/>
            <person name="Farag I.F."/>
            <person name="Doudna J."/>
            <person name="Cate J.H.D."/>
            <person name="Banfield J.F."/>
        </authorList>
    </citation>
    <scope>NUCLEOTIDE SEQUENCE</scope>
    <source>
        <strain evidence="4">NC_groundwater_1296_Ag_S-0.2um_52_80</strain>
    </source>
</reference>
<dbReference type="GO" id="GO:0006457">
    <property type="term" value="P:protein folding"/>
    <property type="evidence" value="ECO:0007669"/>
    <property type="project" value="UniProtKB-UniRule"/>
</dbReference>
<evidence type="ECO:0000256" key="3">
    <source>
        <dbReference type="SAM" id="Coils"/>
    </source>
</evidence>
<protein>
    <recommendedName>
        <fullName evidence="2">Prefoldin subunit alpha</fullName>
    </recommendedName>
</protein>
<evidence type="ECO:0000256" key="1">
    <source>
        <dbReference type="ARBA" id="ARBA00023186"/>
    </source>
</evidence>
<evidence type="ECO:0000313" key="4">
    <source>
        <dbReference type="EMBL" id="MBI4210448.1"/>
    </source>
</evidence>
<dbReference type="NCBIfam" id="TIGR00293">
    <property type="entry name" value="prefoldin subunit alpha"/>
    <property type="match status" value="1"/>
</dbReference>
<dbReference type="SUPFAM" id="SSF46579">
    <property type="entry name" value="Prefoldin"/>
    <property type="match status" value="1"/>
</dbReference>
<dbReference type="Proteomes" id="UP000732298">
    <property type="component" value="Unassembled WGS sequence"/>
</dbReference>
<keyword evidence="1" id="KW-0143">Chaperone</keyword>
<dbReference type="AlphaFoldDB" id="A0A8T3YN48"/>
<dbReference type="InterPro" id="IPR009053">
    <property type="entry name" value="Prefoldin"/>
</dbReference>
<accession>A0A8T3YN48</accession>
<dbReference type="InterPro" id="IPR004127">
    <property type="entry name" value="Prefoldin_subunit_alpha"/>
</dbReference>
<evidence type="ECO:0000313" key="5">
    <source>
        <dbReference type="Proteomes" id="UP000732298"/>
    </source>
</evidence>
<dbReference type="CDD" id="cd23160">
    <property type="entry name" value="Prefoldin_alpha_GimC"/>
    <property type="match status" value="1"/>
</dbReference>
<dbReference type="EMBL" id="JACQPB010000034">
    <property type="protein sequence ID" value="MBI4210448.1"/>
    <property type="molecule type" value="Genomic_DNA"/>
</dbReference>
<name>A0A8T3YN48_9ARCH</name>
<evidence type="ECO:0000256" key="2">
    <source>
        <dbReference type="NCBIfam" id="TIGR00293"/>
    </source>
</evidence>
<keyword evidence="3" id="KW-0175">Coiled coil</keyword>
<comment type="caution">
    <text evidence="4">The sequence shown here is derived from an EMBL/GenBank/DDBJ whole genome shotgun (WGS) entry which is preliminary data.</text>
</comment>
<dbReference type="Pfam" id="PF02996">
    <property type="entry name" value="Prefoldin"/>
    <property type="match status" value="1"/>
</dbReference>